<dbReference type="EMBL" id="SGWY01000002">
    <property type="protein sequence ID" value="RZS65791.1"/>
    <property type="molecule type" value="Genomic_DNA"/>
</dbReference>
<evidence type="ECO:0000313" key="11">
    <source>
        <dbReference type="EMBL" id="RZS65791.1"/>
    </source>
</evidence>
<dbReference type="InterPro" id="IPR015797">
    <property type="entry name" value="NUDIX_hydrolase-like_dom_sf"/>
</dbReference>
<dbReference type="OrthoDB" id="9791656at2"/>
<dbReference type="Pfam" id="PF09296">
    <property type="entry name" value="NUDIX-like"/>
    <property type="match status" value="1"/>
</dbReference>
<comment type="catalytic activity">
    <reaction evidence="9">
        <text>a 5'-end NAD(+)-phospho-ribonucleoside in mRNA + H2O = a 5'-end phospho-adenosine-phospho-ribonucleoside in mRNA + beta-nicotinamide D-ribonucleotide + 2 H(+)</text>
        <dbReference type="Rhea" id="RHEA:60876"/>
        <dbReference type="Rhea" id="RHEA-COMP:15698"/>
        <dbReference type="Rhea" id="RHEA-COMP:15719"/>
        <dbReference type="ChEBI" id="CHEBI:14649"/>
        <dbReference type="ChEBI" id="CHEBI:15377"/>
        <dbReference type="ChEBI" id="CHEBI:15378"/>
        <dbReference type="ChEBI" id="CHEBI:144029"/>
        <dbReference type="ChEBI" id="CHEBI:144051"/>
    </reaction>
    <physiologicalReaction direction="left-to-right" evidence="9">
        <dbReference type="Rhea" id="RHEA:60877"/>
    </physiologicalReaction>
</comment>
<gene>
    <name evidence="11" type="ORF">EV187_1493</name>
</gene>
<dbReference type="GO" id="GO:0005829">
    <property type="term" value="C:cytosol"/>
    <property type="evidence" value="ECO:0007669"/>
    <property type="project" value="TreeGrafter"/>
</dbReference>
<name>A0A4Q7MD20_9MICO</name>
<comment type="cofactor">
    <cofactor evidence="1">
        <name>Mg(2+)</name>
        <dbReference type="ChEBI" id="CHEBI:18420"/>
    </cofactor>
</comment>
<comment type="caution">
    <text evidence="11">The sequence shown here is derived from an EMBL/GenBank/DDBJ whole genome shotgun (WGS) entry which is preliminary data.</text>
</comment>
<reference evidence="11 12" key="1">
    <citation type="submission" date="2019-02" db="EMBL/GenBank/DDBJ databases">
        <title>Genomic Encyclopedia of Type Strains, Phase IV (KMG-IV): sequencing the most valuable type-strain genomes for metagenomic binning, comparative biology and taxonomic classification.</title>
        <authorList>
            <person name="Goeker M."/>
        </authorList>
    </citation>
    <scope>NUCLEOTIDE SEQUENCE [LARGE SCALE GENOMIC DNA]</scope>
    <source>
        <strain evidence="11 12">DSM 43045</strain>
    </source>
</reference>
<dbReference type="SUPFAM" id="SSF55811">
    <property type="entry name" value="Nudix"/>
    <property type="match status" value="1"/>
</dbReference>
<dbReference type="InterPro" id="IPR050241">
    <property type="entry name" value="NAD-cap_RNA_hydrolase_NudC"/>
</dbReference>
<dbReference type="PANTHER" id="PTHR42904">
    <property type="entry name" value="NUDIX HYDROLASE, NUDC SUBFAMILY"/>
    <property type="match status" value="1"/>
</dbReference>
<dbReference type="NCBIfam" id="NF001299">
    <property type="entry name" value="PRK00241.1"/>
    <property type="match status" value="1"/>
</dbReference>
<evidence type="ECO:0000313" key="12">
    <source>
        <dbReference type="Proteomes" id="UP000293289"/>
    </source>
</evidence>
<dbReference type="InterPro" id="IPR000086">
    <property type="entry name" value="NUDIX_hydrolase_dom"/>
</dbReference>
<dbReference type="PROSITE" id="PS00893">
    <property type="entry name" value="NUDIX_BOX"/>
    <property type="match status" value="1"/>
</dbReference>
<dbReference type="PROSITE" id="PS51462">
    <property type="entry name" value="NUDIX"/>
    <property type="match status" value="1"/>
</dbReference>
<evidence type="ECO:0000256" key="1">
    <source>
        <dbReference type="ARBA" id="ARBA00001946"/>
    </source>
</evidence>
<keyword evidence="8" id="KW-0520">NAD</keyword>
<dbReference type="EC" id="3.6.1.22" evidence="4"/>
<sequence>MREPTAPPLARAALDRDGAARADDRFPAHFDADPAARVIALHRGRVLLAERVEGSAPTLEFLHPSAVLGERLRLYLGRTLAVDARAAGAGGAADDLPAGTPVEVRVFDADAAALIEPEAARWAGLRAAAPVLGDRDAGLFTEALALANWHEAAPFCPRCGSTTTVVQAGWARRCDREDNLLFPRTDPAVIVLVTDDDDRVLLGSNALWEQHRFSLLAGFVEPGESLEAAVVREVGEEAGVHVDRVEYGGSQPWPLPASLMLGFTARVVDGAAPSSAAPDGVEILELRWFTRAELAAAAEEISLPGGTSIASWLLERWYGGPIPESRPWTAT</sequence>
<dbReference type="Gene3D" id="3.90.79.20">
    <property type="match status" value="1"/>
</dbReference>
<dbReference type="CDD" id="cd03429">
    <property type="entry name" value="NUDIX_NADH_pyrophosphatase_Nudt13"/>
    <property type="match status" value="1"/>
</dbReference>
<dbReference type="InterPro" id="IPR015375">
    <property type="entry name" value="NADH_PPase-like_N"/>
</dbReference>
<dbReference type="InterPro" id="IPR049734">
    <property type="entry name" value="NudC-like_C"/>
</dbReference>
<dbReference type="InterPro" id="IPR015376">
    <property type="entry name" value="Znr_NADH_PPase"/>
</dbReference>
<keyword evidence="7" id="KW-0460">Magnesium</keyword>
<dbReference type="Proteomes" id="UP000293289">
    <property type="component" value="Unassembled WGS sequence"/>
</dbReference>
<dbReference type="RefSeq" id="WP_130352453.1">
    <property type="nucleotide sequence ID" value="NZ_SGWY01000002.1"/>
</dbReference>
<dbReference type="AlphaFoldDB" id="A0A4Q7MD20"/>
<dbReference type="GO" id="GO:0035529">
    <property type="term" value="F:NADH pyrophosphatase activity"/>
    <property type="evidence" value="ECO:0007669"/>
    <property type="project" value="TreeGrafter"/>
</dbReference>
<dbReference type="PANTHER" id="PTHR42904:SF6">
    <property type="entry name" value="NAD-CAPPED RNA HYDROLASE NUDT12"/>
    <property type="match status" value="1"/>
</dbReference>
<dbReference type="Gene3D" id="3.90.79.10">
    <property type="entry name" value="Nucleoside Triphosphate Pyrophosphohydrolase"/>
    <property type="match status" value="1"/>
</dbReference>
<dbReference type="GO" id="GO:0046872">
    <property type="term" value="F:metal ion binding"/>
    <property type="evidence" value="ECO:0007669"/>
    <property type="project" value="UniProtKB-KW"/>
</dbReference>
<protein>
    <recommendedName>
        <fullName evidence="4">NAD(+) diphosphatase</fullName>
        <ecNumber evidence="4">3.6.1.22</ecNumber>
    </recommendedName>
</protein>
<evidence type="ECO:0000256" key="8">
    <source>
        <dbReference type="ARBA" id="ARBA00023027"/>
    </source>
</evidence>
<evidence type="ECO:0000256" key="2">
    <source>
        <dbReference type="ARBA" id="ARBA00001947"/>
    </source>
</evidence>
<feature type="domain" description="Nudix hydrolase" evidence="10">
    <location>
        <begin position="183"/>
        <end position="315"/>
    </location>
</feature>
<evidence type="ECO:0000256" key="9">
    <source>
        <dbReference type="ARBA" id="ARBA00023679"/>
    </source>
</evidence>
<comment type="similarity">
    <text evidence="3">Belongs to the Nudix hydrolase family. NudC subfamily.</text>
</comment>
<keyword evidence="12" id="KW-1185">Reference proteome</keyword>
<organism evidence="11 12">
    <name type="scientific">Agromyces ramosus</name>
    <dbReference type="NCBI Taxonomy" id="33879"/>
    <lineage>
        <taxon>Bacteria</taxon>
        <taxon>Bacillati</taxon>
        <taxon>Actinomycetota</taxon>
        <taxon>Actinomycetes</taxon>
        <taxon>Micrococcales</taxon>
        <taxon>Microbacteriaceae</taxon>
        <taxon>Agromyces</taxon>
    </lineage>
</organism>
<evidence type="ECO:0000256" key="5">
    <source>
        <dbReference type="ARBA" id="ARBA00022723"/>
    </source>
</evidence>
<proteinExistence type="inferred from homology"/>
<dbReference type="GO" id="GO:0006742">
    <property type="term" value="P:NADP+ catabolic process"/>
    <property type="evidence" value="ECO:0007669"/>
    <property type="project" value="TreeGrafter"/>
</dbReference>
<dbReference type="Pfam" id="PF09297">
    <property type="entry name" value="Zn_ribbon_NUD"/>
    <property type="match status" value="1"/>
</dbReference>
<dbReference type="InterPro" id="IPR020084">
    <property type="entry name" value="NUDIX_hydrolase_CS"/>
</dbReference>
<evidence type="ECO:0000256" key="6">
    <source>
        <dbReference type="ARBA" id="ARBA00022801"/>
    </source>
</evidence>
<keyword evidence="5" id="KW-0479">Metal-binding</keyword>
<evidence type="ECO:0000256" key="4">
    <source>
        <dbReference type="ARBA" id="ARBA00012381"/>
    </source>
</evidence>
<dbReference type="GO" id="GO:0019677">
    <property type="term" value="P:NAD+ catabolic process"/>
    <property type="evidence" value="ECO:0007669"/>
    <property type="project" value="TreeGrafter"/>
</dbReference>
<evidence type="ECO:0000259" key="10">
    <source>
        <dbReference type="PROSITE" id="PS51462"/>
    </source>
</evidence>
<dbReference type="Pfam" id="PF00293">
    <property type="entry name" value="NUDIX"/>
    <property type="match status" value="1"/>
</dbReference>
<comment type="cofactor">
    <cofactor evidence="2">
        <name>Zn(2+)</name>
        <dbReference type="ChEBI" id="CHEBI:29105"/>
    </cofactor>
</comment>
<keyword evidence="6" id="KW-0378">Hydrolase</keyword>
<evidence type="ECO:0000256" key="3">
    <source>
        <dbReference type="ARBA" id="ARBA00009595"/>
    </source>
</evidence>
<accession>A0A4Q7MD20</accession>
<evidence type="ECO:0000256" key="7">
    <source>
        <dbReference type="ARBA" id="ARBA00022842"/>
    </source>
</evidence>